<keyword evidence="7" id="KW-0998">Cell outer membrane</keyword>
<keyword evidence="8" id="KW-0175">Coiled coil</keyword>
<dbReference type="SUPFAM" id="SSF56954">
    <property type="entry name" value="Outer membrane efflux proteins (OEP)"/>
    <property type="match status" value="1"/>
</dbReference>
<dbReference type="NCBIfam" id="TIGR01844">
    <property type="entry name" value="type_I_sec_TolC"/>
    <property type="match status" value="1"/>
</dbReference>
<proteinExistence type="inferred from homology"/>
<protein>
    <submittedName>
        <fullName evidence="10">Outer membrane protein</fullName>
    </submittedName>
</protein>
<keyword evidence="5" id="KW-0812">Transmembrane</keyword>
<dbReference type="Proteomes" id="UP000186895">
    <property type="component" value="Unassembled WGS sequence"/>
</dbReference>
<feature type="coiled-coil region" evidence="8">
    <location>
        <begin position="138"/>
        <end position="165"/>
    </location>
</feature>
<evidence type="ECO:0000256" key="7">
    <source>
        <dbReference type="ARBA" id="ARBA00023237"/>
    </source>
</evidence>
<dbReference type="Gene3D" id="1.20.1600.10">
    <property type="entry name" value="Outer membrane efflux proteins (OEP)"/>
    <property type="match status" value="1"/>
</dbReference>
<evidence type="ECO:0000256" key="2">
    <source>
        <dbReference type="ARBA" id="ARBA00007613"/>
    </source>
</evidence>
<dbReference type="RefSeq" id="WP_076461537.1">
    <property type="nucleotide sequence ID" value="NZ_FTMN01000002.1"/>
</dbReference>
<feature type="signal peptide" evidence="9">
    <location>
        <begin position="1"/>
        <end position="24"/>
    </location>
</feature>
<evidence type="ECO:0000256" key="8">
    <source>
        <dbReference type="SAM" id="Coils"/>
    </source>
</evidence>
<dbReference type="GO" id="GO:0009279">
    <property type="term" value="C:cell outer membrane"/>
    <property type="evidence" value="ECO:0007669"/>
    <property type="project" value="UniProtKB-SubCell"/>
</dbReference>
<evidence type="ECO:0000313" key="11">
    <source>
        <dbReference type="Proteomes" id="UP000186895"/>
    </source>
</evidence>
<name>A0A1N6Q0R2_9GAMM</name>
<dbReference type="eggNOG" id="COG1538">
    <property type="taxonomic scope" value="Bacteria"/>
</dbReference>
<keyword evidence="4" id="KW-1134">Transmembrane beta strand</keyword>
<keyword evidence="11" id="KW-1185">Reference proteome</keyword>
<evidence type="ECO:0000256" key="4">
    <source>
        <dbReference type="ARBA" id="ARBA00022452"/>
    </source>
</evidence>
<dbReference type="PANTHER" id="PTHR30026:SF20">
    <property type="entry name" value="OUTER MEMBRANE PROTEIN TOLC"/>
    <property type="match status" value="1"/>
</dbReference>
<dbReference type="InterPro" id="IPR051906">
    <property type="entry name" value="TolC-like"/>
</dbReference>
<comment type="subcellular location">
    <subcellularLocation>
        <location evidence="1">Cell outer membrane</location>
    </subcellularLocation>
</comment>
<dbReference type="GO" id="GO:0015562">
    <property type="term" value="F:efflux transmembrane transporter activity"/>
    <property type="evidence" value="ECO:0007669"/>
    <property type="project" value="InterPro"/>
</dbReference>
<evidence type="ECO:0000256" key="1">
    <source>
        <dbReference type="ARBA" id="ARBA00004442"/>
    </source>
</evidence>
<organism evidence="10 11">
    <name type="scientific">Marinobacterium stanieri</name>
    <dbReference type="NCBI Taxonomy" id="49186"/>
    <lineage>
        <taxon>Bacteria</taxon>
        <taxon>Pseudomonadati</taxon>
        <taxon>Pseudomonadota</taxon>
        <taxon>Gammaproteobacteria</taxon>
        <taxon>Oceanospirillales</taxon>
        <taxon>Oceanospirillaceae</taxon>
        <taxon>Marinobacterium</taxon>
    </lineage>
</organism>
<dbReference type="AlphaFoldDB" id="A0A1N6Q0R2"/>
<accession>A0A1N6Q0R2</accession>
<reference evidence="10 11" key="1">
    <citation type="submission" date="2017-01" db="EMBL/GenBank/DDBJ databases">
        <authorList>
            <person name="Mah S.A."/>
            <person name="Swanson W.J."/>
            <person name="Moy G.W."/>
            <person name="Vacquier V.D."/>
        </authorList>
    </citation>
    <scope>NUCLEOTIDE SEQUENCE [LARGE SCALE GENOMIC DNA]</scope>
    <source>
        <strain evidence="10 11">DSM 7027</strain>
    </source>
</reference>
<dbReference type="InterPro" id="IPR003423">
    <property type="entry name" value="OMP_efflux"/>
</dbReference>
<evidence type="ECO:0000313" key="10">
    <source>
        <dbReference type="EMBL" id="SIQ10274.1"/>
    </source>
</evidence>
<dbReference type="STRING" id="49186.SAMN05421647_102180"/>
<sequence length="433" mass="47628">MKNLKKQLIPVLIAGALAAPQAQAAALADLYRQALENDPQLKSAEASYLAGQEALPQGRAALLPQVNAGGSLTQSDSGLLDQEAGDRAWQVSLVQPVFDTTAWQGYQRSKIVTEQAQLSFDLAQQQLILRTVNAYLSVLNANSALDTAQAQERALQRRLDQVNAQFEVGLIAITDVQEAQASFDNAVVLRIDAEGALANSYEALERLTGNTITAVDPLREDYPITPITPREPAPWLEKARDGNLELKLSELGVDISRRDAKIASSGHHPKLQFEARYGYTESEFQQQDWDDASAVALTFSMPIYSGGATSSQVRQAEQGLNAARYDREDQYRAVTENTRSLLRDLQTSAQSVKARLQSIKSRETALRATEEGFNVGTRNVVDVLQAEQALYQARFDYASARINHVSTLFGFKLQLGTLSPDDLYALDEWLKTN</sequence>
<comment type="similarity">
    <text evidence="2">Belongs to the outer membrane factor (OMF) (TC 1.B.17) family.</text>
</comment>
<dbReference type="InterPro" id="IPR010130">
    <property type="entry name" value="T1SS_OMP_TolC"/>
</dbReference>
<dbReference type="GO" id="GO:1990281">
    <property type="term" value="C:efflux pump complex"/>
    <property type="evidence" value="ECO:0007669"/>
    <property type="project" value="TreeGrafter"/>
</dbReference>
<feature type="chain" id="PRO_5012048819" evidence="9">
    <location>
        <begin position="25"/>
        <end position="433"/>
    </location>
</feature>
<gene>
    <name evidence="10" type="ORF">SAMN05421647_102180</name>
</gene>
<dbReference type="Pfam" id="PF02321">
    <property type="entry name" value="OEP"/>
    <property type="match status" value="2"/>
</dbReference>
<keyword evidence="6" id="KW-0472">Membrane</keyword>
<keyword evidence="3" id="KW-0813">Transport</keyword>
<evidence type="ECO:0000256" key="3">
    <source>
        <dbReference type="ARBA" id="ARBA00022448"/>
    </source>
</evidence>
<evidence type="ECO:0000256" key="9">
    <source>
        <dbReference type="SAM" id="SignalP"/>
    </source>
</evidence>
<dbReference type="PANTHER" id="PTHR30026">
    <property type="entry name" value="OUTER MEMBRANE PROTEIN TOLC"/>
    <property type="match status" value="1"/>
</dbReference>
<dbReference type="GO" id="GO:0015288">
    <property type="term" value="F:porin activity"/>
    <property type="evidence" value="ECO:0007669"/>
    <property type="project" value="TreeGrafter"/>
</dbReference>
<dbReference type="EMBL" id="FTMN01000002">
    <property type="protein sequence ID" value="SIQ10274.1"/>
    <property type="molecule type" value="Genomic_DNA"/>
</dbReference>
<evidence type="ECO:0000256" key="5">
    <source>
        <dbReference type="ARBA" id="ARBA00022692"/>
    </source>
</evidence>
<evidence type="ECO:0000256" key="6">
    <source>
        <dbReference type="ARBA" id="ARBA00023136"/>
    </source>
</evidence>
<keyword evidence="9" id="KW-0732">Signal</keyword>